<organism evidence="2 3">
    <name type="scientific">Skeletonema marinoi</name>
    <dbReference type="NCBI Taxonomy" id="267567"/>
    <lineage>
        <taxon>Eukaryota</taxon>
        <taxon>Sar</taxon>
        <taxon>Stramenopiles</taxon>
        <taxon>Ochrophyta</taxon>
        <taxon>Bacillariophyta</taxon>
        <taxon>Coscinodiscophyceae</taxon>
        <taxon>Thalassiosirophycidae</taxon>
        <taxon>Thalassiosirales</taxon>
        <taxon>Skeletonemataceae</taxon>
        <taxon>Skeletonema</taxon>
        <taxon>Skeletonema marinoi-dohrnii complex</taxon>
    </lineage>
</organism>
<dbReference type="EMBL" id="JATAAI010000017">
    <property type="protein sequence ID" value="KAK1739879.1"/>
    <property type="molecule type" value="Genomic_DNA"/>
</dbReference>
<keyword evidence="2" id="KW-0067">ATP-binding</keyword>
<evidence type="ECO:0000313" key="2">
    <source>
        <dbReference type="EMBL" id="KAK1739879.1"/>
    </source>
</evidence>
<gene>
    <name evidence="2" type="ORF">QTG54_009638</name>
</gene>
<proteinExistence type="predicted"/>
<dbReference type="AlphaFoldDB" id="A0AAD8Y6F8"/>
<comment type="caution">
    <text evidence="2">The sequence shown here is derived from an EMBL/GenBank/DDBJ whole genome shotgun (WGS) entry which is preliminary data.</text>
</comment>
<dbReference type="SUPFAM" id="SSF52540">
    <property type="entry name" value="P-loop containing nucleoside triphosphate hydrolases"/>
    <property type="match status" value="1"/>
</dbReference>
<keyword evidence="3" id="KW-1185">Reference proteome</keyword>
<dbReference type="Gene3D" id="3.40.50.10810">
    <property type="entry name" value="Tandem AAA-ATPase domain"/>
    <property type="match status" value="1"/>
</dbReference>
<feature type="domain" description="SNF2 N-terminal" evidence="1">
    <location>
        <begin position="127"/>
        <end position="225"/>
    </location>
</feature>
<dbReference type="PANTHER" id="PTHR45865:SF1">
    <property type="entry name" value="E3 UBIQUITIN-PROTEIN LIGASE SHPRH"/>
    <property type="match status" value="1"/>
</dbReference>
<reference evidence="2" key="1">
    <citation type="submission" date="2023-06" db="EMBL/GenBank/DDBJ databases">
        <title>Survivors Of The Sea: Transcriptome response of Skeletonema marinoi to long-term dormancy.</title>
        <authorList>
            <person name="Pinder M.I.M."/>
            <person name="Kourtchenko O."/>
            <person name="Robertson E.K."/>
            <person name="Larsson T."/>
            <person name="Maumus F."/>
            <person name="Osuna-Cruz C.M."/>
            <person name="Vancaester E."/>
            <person name="Stenow R."/>
            <person name="Vandepoele K."/>
            <person name="Ploug H."/>
            <person name="Bruchert V."/>
            <person name="Godhe A."/>
            <person name="Topel M."/>
        </authorList>
    </citation>
    <scope>NUCLEOTIDE SEQUENCE</scope>
    <source>
        <strain evidence="2">R05AC</strain>
    </source>
</reference>
<dbReference type="InterPro" id="IPR052583">
    <property type="entry name" value="ATP-helicase/E3_Ub-Ligase"/>
</dbReference>
<dbReference type="GO" id="GO:0005524">
    <property type="term" value="F:ATP binding"/>
    <property type="evidence" value="ECO:0007669"/>
    <property type="project" value="InterPro"/>
</dbReference>
<keyword evidence="2" id="KW-0547">Nucleotide-binding</keyword>
<dbReference type="InterPro" id="IPR000330">
    <property type="entry name" value="SNF2_N"/>
</dbReference>
<keyword evidence="2" id="KW-0347">Helicase</keyword>
<evidence type="ECO:0000313" key="3">
    <source>
        <dbReference type="Proteomes" id="UP001224775"/>
    </source>
</evidence>
<evidence type="ECO:0000259" key="1">
    <source>
        <dbReference type="Pfam" id="PF00176"/>
    </source>
</evidence>
<protein>
    <submittedName>
        <fullName evidence="2">SNF2 family helicase</fullName>
    </submittedName>
</protein>
<dbReference type="Pfam" id="PF00176">
    <property type="entry name" value="SNF2-rel_dom"/>
    <property type="match status" value="1"/>
</dbReference>
<dbReference type="Proteomes" id="UP001224775">
    <property type="component" value="Unassembled WGS sequence"/>
</dbReference>
<sequence>MCRREGYICEEMDTDNNGGSETGGDMDLLAELAGTTSTNSDPSIVMYGSKAISCDCGPVVVSDDNVASSSIPVVDYGQTNPSRKKYIHHPLWRRRFLATDDLTTVYSFYVNELLGIASCAPPNPPKQCVGGILADSMGLGKTVMLLSLILTTKEAEDSSSEDRKDVIDITSDNDEPTLKKMPIKPAGKGTKTAKTTLIIVPLSLVSQWEEELATKTSLSHLVFYDVGKKSSALPSHPSMLS</sequence>
<accession>A0AAD8Y6F8</accession>
<dbReference type="PANTHER" id="PTHR45865">
    <property type="entry name" value="E3 UBIQUITIN-PROTEIN LIGASE SHPRH FAMILY MEMBER"/>
    <property type="match status" value="1"/>
</dbReference>
<dbReference type="GO" id="GO:0004386">
    <property type="term" value="F:helicase activity"/>
    <property type="evidence" value="ECO:0007669"/>
    <property type="project" value="UniProtKB-KW"/>
</dbReference>
<dbReference type="InterPro" id="IPR038718">
    <property type="entry name" value="SNF2-like_sf"/>
</dbReference>
<dbReference type="InterPro" id="IPR027417">
    <property type="entry name" value="P-loop_NTPase"/>
</dbReference>
<keyword evidence="2" id="KW-0378">Hydrolase</keyword>
<name>A0AAD8Y6F8_9STRA</name>